<proteinExistence type="predicted"/>
<organism evidence="1 2">
    <name type="scientific">Granulicella mallensis (strain ATCC BAA-1857 / DSM 23137 / MP5ACTX8)</name>
    <dbReference type="NCBI Taxonomy" id="682795"/>
    <lineage>
        <taxon>Bacteria</taxon>
        <taxon>Pseudomonadati</taxon>
        <taxon>Acidobacteriota</taxon>
        <taxon>Terriglobia</taxon>
        <taxon>Terriglobales</taxon>
        <taxon>Acidobacteriaceae</taxon>
        <taxon>Granulicella</taxon>
    </lineage>
</organism>
<dbReference type="RefSeq" id="WP_014264504.1">
    <property type="nucleotide sequence ID" value="NC_016631.1"/>
</dbReference>
<accession>G8NYX2</accession>
<dbReference type="OrthoDB" id="796912at2"/>
<dbReference type="EMBL" id="CP003130">
    <property type="protein sequence ID" value="AEU35624.1"/>
    <property type="molecule type" value="Genomic_DNA"/>
</dbReference>
<dbReference type="Proteomes" id="UP000007113">
    <property type="component" value="Chromosome"/>
</dbReference>
<dbReference type="AlphaFoldDB" id="G8NYX2"/>
<evidence type="ECO:0000313" key="1">
    <source>
        <dbReference type="EMBL" id="AEU35624.1"/>
    </source>
</evidence>
<dbReference type="STRING" id="682795.AciX8_1281"/>
<evidence type="ECO:0000313" key="2">
    <source>
        <dbReference type="Proteomes" id="UP000007113"/>
    </source>
</evidence>
<protein>
    <submittedName>
        <fullName evidence="1">Uncharacterized protein</fullName>
    </submittedName>
</protein>
<gene>
    <name evidence="1" type="ordered locus">AciX8_1281</name>
</gene>
<dbReference type="eggNOG" id="ENOG5033P61">
    <property type="taxonomic scope" value="Bacteria"/>
</dbReference>
<dbReference type="KEGG" id="gma:AciX8_1281"/>
<keyword evidence="2" id="KW-1185">Reference proteome</keyword>
<dbReference type="HOGENOM" id="CLU_136112_0_0_0"/>
<name>G8NYX2_GRAMM</name>
<sequence length="169" mass="18862">MLSLENQAWSNLDHAYGEASDIPDLLRQLEEFPPSGPKNEPWFSLWSALAHQGDVYSASFAAVPHITRVIATAPERTTYDFFLLPTWIEICRYRKGITVPDTLSAAYTQAIETLPSLVCAVTFRPWSEDFRLSALAAIAVSKGSADLAETILELTPDTIKDFQAWQNSR</sequence>
<reference evidence="1 2" key="1">
    <citation type="submission" date="2011-11" db="EMBL/GenBank/DDBJ databases">
        <title>Complete sequence of Granulicella mallensis MP5ACTX8.</title>
        <authorList>
            <consortium name="US DOE Joint Genome Institute"/>
            <person name="Lucas S."/>
            <person name="Copeland A."/>
            <person name="Lapidus A."/>
            <person name="Cheng J.-F."/>
            <person name="Goodwin L."/>
            <person name="Pitluck S."/>
            <person name="Peters L."/>
            <person name="Lu M."/>
            <person name="Detter J.C."/>
            <person name="Han C."/>
            <person name="Tapia R."/>
            <person name="Land M."/>
            <person name="Hauser L."/>
            <person name="Kyrpides N."/>
            <person name="Ivanova N."/>
            <person name="Mikhailova N."/>
            <person name="Pagani I."/>
            <person name="Rawat S."/>
            <person name="Mannisto M."/>
            <person name="Haggblom M."/>
            <person name="Woyke T."/>
        </authorList>
    </citation>
    <scope>NUCLEOTIDE SEQUENCE [LARGE SCALE GENOMIC DNA]</scope>
    <source>
        <strain evidence="2">ATCC BAA-1857 / DSM 23137 / MP5ACTX8</strain>
    </source>
</reference>